<dbReference type="InterPro" id="IPR022775">
    <property type="entry name" value="AP_mu_sigma_su"/>
</dbReference>
<dbReference type="GO" id="GO:0016192">
    <property type="term" value="P:vesicle-mediated transport"/>
    <property type="evidence" value="ECO:0007669"/>
    <property type="project" value="InterPro"/>
</dbReference>
<organism evidence="9 10">
    <name type="scientific">Chondrus crispus</name>
    <name type="common">Carrageen Irish moss</name>
    <name type="synonym">Polymorpha crispa</name>
    <dbReference type="NCBI Taxonomy" id="2769"/>
    <lineage>
        <taxon>Eukaryota</taxon>
        <taxon>Rhodophyta</taxon>
        <taxon>Florideophyceae</taxon>
        <taxon>Rhodymeniophycidae</taxon>
        <taxon>Gigartinales</taxon>
        <taxon>Gigartinaceae</taxon>
        <taxon>Chondrus</taxon>
    </lineage>
</organism>
<comment type="similarity">
    <text evidence="2 6">Belongs to the adaptor complexes small subunit family.</text>
</comment>
<dbReference type="SUPFAM" id="SSF64356">
    <property type="entry name" value="SNARE-like"/>
    <property type="match status" value="1"/>
</dbReference>
<evidence type="ECO:0000256" key="2">
    <source>
        <dbReference type="ARBA" id="ARBA00006972"/>
    </source>
</evidence>
<dbReference type="STRING" id="2769.R7QEW2"/>
<gene>
    <name evidence="9" type="ORF">CHC_T00008415001</name>
</gene>
<sequence>MVLPRTSKMCNVVDRADEKVVYKRYASLYFVACTDRDDNELLTMELLHMFVEVLDSYFGNVCELDLIFNFTRSYWVLDEIFISGELQECSKAAILAAAQASDAAAEPVPEFGPRSMQPPQSKSSARRR</sequence>
<dbReference type="InterPro" id="IPR016635">
    <property type="entry name" value="AP_complex_ssu"/>
</dbReference>
<dbReference type="RefSeq" id="XP_005716861.1">
    <property type="nucleotide sequence ID" value="XM_005716804.1"/>
</dbReference>
<proteinExistence type="inferred from homology"/>
<evidence type="ECO:0000256" key="7">
    <source>
        <dbReference type="SAM" id="MobiDB-lite"/>
    </source>
</evidence>
<dbReference type="InterPro" id="IPR000804">
    <property type="entry name" value="Clathrin_sm-chain_CS"/>
</dbReference>
<keyword evidence="4 6" id="KW-0653">Protein transport</keyword>
<evidence type="ECO:0000256" key="5">
    <source>
        <dbReference type="ARBA" id="ARBA00023136"/>
    </source>
</evidence>
<evidence type="ECO:0000313" key="9">
    <source>
        <dbReference type="EMBL" id="CDF37042.1"/>
    </source>
</evidence>
<evidence type="ECO:0000313" key="10">
    <source>
        <dbReference type="Proteomes" id="UP000012073"/>
    </source>
</evidence>
<accession>R7QEW2</accession>
<keyword evidence="10" id="KW-1185">Reference proteome</keyword>
<dbReference type="AlphaFoldDB" id="R7QEW2"/>
<dbReference type="EMBL" id="HG001812">
    <property type="protein sequence ID" value="CDF37042.1"/>
    <property type="molecule type" value="Genomic_DNA"/>
</dbReference>
<keyword evidence="3 6" id="KW-0813">Transport</keyword>
<dbReference type="Proteomes" id="UP000012073">
    <property type="component" value="Unassembled WGS sequence"/>
</dbReference>
<comment type="subcellular location">
    <subcellularLocation>
        <location evidence="1">Endomembrane system</location>
    </subcellularLocation>
</comment>
<dbReference type="Gramene" id="CDF37042">
    <property type="protein sequence ID" value="CDF37042"/>
    <property type="gene ID" value="CHC_T00008415001"/>
</dbReference>
<evidence type="ECO:0000256" key="6">
    <source>
        <dbReference type="PIRNR" id="PIRNR015588"/>
    </source>
</evidence>
<evidence type="ECO:0000256" key="4">
    <source>
        <dbReference type="ARBA" id="ARBA00022927"/>
    </source>
</evidence>
<name>R7QEW2_CHOCR</name>
<dbReference type="GO" id="GO:0006886">
    <property type="term" value="P:intracellular protein transport"/>
    <property type="evidence" value="ECO:0007669"/>
    <property type="project" value="UniProtKB-UniRule"/>
</dbReference>
<evidence type="ECO:0000256" key="1">
    <source>
        <dbReference type="ARBA" id="ARBA00004308"/>
    </source>
</evidence>
<reference evidence="10" key="1">
    <citation type="journal article" date="2013" name="Proc. Natl. Acad. Sci. U.S.A.">
        <title>Genome structure and metabolic features in the red seaweed Chondrus crispus shed light on evolution of the Archaeplastida.</title>
        <authorList>
            <person name="Collen J."/>
            <person name="Porcel B."/>
            <person name="Carre W."/>
            <person name="Ball S.G."/>
            <person name="Chaparro C."/>
            <person name="Tonon T."/>
            <person name="Barbeyron T."/>
            <person name="Michel G."/>
            <person name="Noel B."/>
            <person name="Valentin K."/>
            <person name="Elias M."/>
            <person name="Artiguenave F."/>
            <person name="Arun A."/>
            <person name="Aury J.M."/>
            <person name="Barbosa-Neto J.F."/>
            <person name="Bothwell J.H."/>
            <person name="Bouget F.Y."/>
            <person name="Brillet L."/>
            <person name="Cabello-Hurtado F."/>
            <person name="Capella-Gutierrez S."/>
            <person name="Charrier B."/>
            <person name="Cladiere L."/>
            <person name="Cock J.M."/>
            <person name="Coelho S.M."/>
            <person name="Colleoni C."/>
            <person name="Czjzek M."/>
            <person name="Da Silva C."/>
            <person name="Delage L."/>
            <person name="Denoeud F."/>
            <person name="Deschamps P."/>
            <person name="Dittami S.M."/>
            <person name="Gabaldon T."/>
            <person name="Gachon C.M."/>
            <person name="Groisillier A."/>
            <person name="Herve C."/>
            <person name="Jabbari K."/>
            <person name="Katinka M."/>
            <person name="Kloareg B."/>
            <person name="Kowalczyk N."/>
            <person name="Labadie K."/>
            <person name="Leblanc C."/>
            <person name="Lopez P.J."/>
            <person name="McLachlan D.H."/>
            <person name="Meslet-Cladiere L."/>
            <person name="Moustafa A."/>
            <person name="Nehr Z."/>
            <person name="Nyvall Collen P."/>
            <person name="Panaud O."/>
            <person name="Partensky F."/>
            <person name="Poulain J."/>
            <person name="Rensing S.A."/>
            <person name="Rousvoal S."/>
            <person name="Samson G."/>
            <person name="Symeonidi A."/>
            <person name="Weissenbach J."/>
            <person name="Zambounis A."/>
            <person name="Wincker P."/>
            <person name="Boyen C."/>
        </authorList>
    </citation>
    <scope>NUCLEOTIDE SEQUENCE [LARGE SCALE GENOMIC DNA]</scope>
    <source>
        <strain evidence="10">cv. Stackhouse</strain>
    </source>
</reference>
<evidence type="ECO:0000256" key="3">
    <source>
        <dbReference type="ARBA" id="ARBA00022448"/>
    </source>
</evidence>
<feature type="compositionally biased region" description="Polar residues" evidence="7">
    <location>
        <begin position="117"/>
        <end position="128"/>
    </location>
</feature>
<dbReference type="Pfam" id="PF01217">
    <property type="entry name" value="Clat_adaptor_s"/>
    <property type="match status" value="1"/>
</dbReference>
<feature type="domain" description="AP complex mu/sigma subunit" evidence="8">
    <location>
        <begin position="2"/>
        <end position="102"/>
    </location>
</feature>
<dbReference type="PIRSF" id="PIRSF015588">
    <property type="entry name" value="AP_complex_sigma"/>
    <property type="match status" value="1"/>
</dbReference>
<dbReference type="OrthoDB" id="371463at2759"/>
<dbReference type="PROSITE" id="PS00989">
    <property type="entry name" value="CLAT_ADAPTOR_S"/>
    <property type="match status" value="1"/>
</dbReference>
<dbReference type="GeneID" id="17324575"/>
<dbReference type="PANTHER" id="PTHR11753">
    <property type="entry name" value="ADAPTOR COMPLEXES SMALL SUBUNIT FAMILY"/>
    <property type="match status" value="1"/>
</dbReference>
<dbReference type="OMA" id="KAYHILD"/>
<evidence type="ECO:0000259" key="8">
    <source>
        <dbReference type="Pfam" id="PF01217"/>
    </source>
</evidence>
<protein>
    <recommendedName>
        <fullName evidence="6">AP complex subunit sigma</fullName>
    </recommendedName>
</protein>
<feature type="region of interest" description="Disordered" evidence="7">
    <location>
        <begin position="106"/>
        <end position="128"/>
    </location>
</feature>
<keyword evidence="5 6" id="KW-0472">Membrane</keyword>
<dbReference type="KEGG" id="ccp:CHC_T00008415001"/>
<dbReference type="GO" id="GO:0030117">
    <property type="term" value="C:membrane coat"/>
    <property type="evidence" value="ECO:0007669"/>
    <property type="project" value="InterPro"/>
</dbReference>
<dbReference type="PhylomeDB" id="R7QEW2"/>
<dbReference type="GO" id="GO:0012505">
    <property type="term" value="C:endomembrane system"/>
    <property type="evidence" value="ECO:0007669"/>
    <property type="project" value="UniProtKB-SubCell"/>
</dbReference>
<dbReference type="Gene3D" id="3.30.450.60">
    <property type="match status" value="1"/>
</dbReference>
<dbReference type="InterPro" id="IPR011012">
    <property type="entry name" value="Longin-like_dom_sf"/>
</dbReference>